<feature type="transmembrane region" description="Helical" evidence="6">
    <location>
        <begin position="6"/>
        <end position="30"/>
    </location>
</feature>
<evidence type="ECO:0000256" key="5">
    <source>
        <dbReference type="ARBA" id="ARBA00023136"/>
    </source>
</evidence>
<dbReference type="GO" id="GO:0005886">
    <property type="term" value="C:plasma membrane"/>
    <property type="evidence" value="ECO:0007669"/>
    <property type="project" value="UniProtKB-SubCell"/>
</dbReference>
<feature type="transmembrane region" description="Helical" evidence="6">
    <location>
        <begin position="243"/>
        <end position="262"/>
    </location>
</feature>
<feature type="transmembrane region" description="Helical" evidence="6">
    <location>
        <begin position="150"/>
        <end position="169"/>
    </location>
</feature>
<protein>
    <submittedName>
        <fullName evidence="7">Inner-membrane translocator</fullName>
    </submittedName>
</protein>
<dbReference type="RefSeq" id="WP_012456057.1">
    <property type="nucleotide sequence ID" value="NC_010725.1"/>
</dbReference>
<dbReference type="HOGENOM" id="CLU_040769_1_1_5"/>
<gene>
    <name evidence="7" type="ordered locus">Mpop_4346</name>
</gene>
<name>B1ZES1_METPB</name>
<dbReference type="STRING" id="441620.Mpop_4346"/>
<keyword evidence="4 6" id="KW-1133">Transmembrane helix</keyword>
<feature type="transmembrane region" description="Helical" evidence="6">
    <location>
        <begin position="217"/>
        <end position="236"/>
    </location>
</feature>
<dbReference type="Proteomes" id="UP000007136">
    <property type="component" value="Chromosome"/>
</dbReference>
<keyword evidence="2" id="KW-1003">Cell membrane</keyword>
<feature type="transmembrane region" description="Helical" evidence="6">
    <location>
        <begin position="66"/>
        <end position="85"/>
    </location>
</feature>
<evidence type="ECO:0000313" key="7">
    <source>
        <dbReference type="EMBL" id="ACB82450.1"/>
    </source>
</evidence>
<feature type="transmembrane region" description="Helical" evidence="6">
    <location>
        <begin position="92"/>
        <end position="113"/>
    </location>
</feature>
<sequence>MLLDFLTNWLAAIPGFVVPFALAALGLLIIEKAGVLSLGAEGFMLVGALAGIGAILGLGASPPAALLYAGLAAAGLSLLYAVLVVSLRVNQVIAGLSLVFLAQGLTGLIGSAANWVNRPVEGLRAVPLPNLADFPIIGPVLFRQDLVVDLTIPVFALVAAVLARTMVGLRLRAVGDGPDAADASGVSVALTRYGAIMVGAALVGIAGGYLSVGIARIWVEGMTGGRGWIAIAIVIFARWQPWWALAGAILFGAIEALIPRIAAAGIQVPQYFIAMIPYLATLAVMTWTCLRSVGLSMEPRALGLTHLREDR</sequence>
<dbReference type="OrthoDB" id="9792579at2"/>
<reference evidence="7" key="1">
    <citation type="submission" date="2008-04" db="EMBL/GenBank/DDBJ databases">
        <title>Complete sequence of chromosome of Methylobacterium populi BJ001.</title>
        <authorList>
            <consortium name="US DOE Joint Genome Institute"/>
            <person name="Copeland A."/>
            <person name="Lucas S."/>
            <person name="Lapidus A."/>
            <person name="Glavina del Rio T."/>
            <person name="Dalin E."/>
            <person name="Tice H."/>
            <person name="Bruce D."/>
            <person name="Goodwin L."/>
            <person name="Pitluck S."/>
            <person name="Chertkov O."/>
            <person name="Brettin T."/>
            <person name="Detter J.C."/>
            <person name="Han C."/>
            <person name="Kuske C.R."/>
            <person name="Schmutz J."/>
            <person name="Larimer F."/>
            <person name="Land M."/>
            <person name="Hauser L."/>
            <person name="Kyrpides N."/>
            <person name="Mikhailova N."/>
            <person name="Marx C."/>
            <person name="Richardson P."/>
        </authorList>
    </citation>
    <scope>NUCLEOTIDE SEQUENCE [LARGE SCALE GENOMIC DNA]</scope>
    <source>
        <strain evidence="7">BJ001</strain>
    </source>
</reference>
<evidence type="ECO:0000256" key="4">
    <source>
        <dbReference type="ARBA" id="ARBA00022989"/>
    </source>
</evidence>
<evidence type="ECO:0000256" key="6">
    <source>
        <dbReference type="SAM" id="Phobius"/>
    </source>
</evidence>
<dbReference type="PANTHER" id="PTHR43370:SF2">
    <property type="entry name" value="ABC TRANSPORTER PERMEASE PROTEIN"/>
    <property type="match status" value="1"/>
</dbReference>
<evidence type="ECO:0000256" key="1">
    <source>
        <dbReference type="ARBA" id="ARBA00004651"/>
    </source>
</evidence>
<dbReference type="InterPro" id="IPR001851">
    <property type="entry name" value="ABC_transp_permease"/>
</dbReference>
<accession>B1ZES1</accession>
<dbReference type="PANTHER" id="PTHR43370">
    <property type="entry name" value="SUGAR ABC TRANSPORTER INTEGRAL MEMBRANE PROTEIN-RELATED"/>
    <property type="match status" value="1"/>
</dbReference>
<evidence type="ECO:0000256" key="3">
    <source>
        <dbReference type="ARBA" id="ARBA00022692"/>
    </source>
</evidence>
<comment type="subcellular location">
    <subcellularLocation>
        <location evidence="1">Cell membrane</location>
        <topology evidence="1">Multi-pass membrane protein</topology>
    </subcellularLocation>
</comment>
<keyword evidence="3 6" id="KW-0812">Transmembrane</keyword>
<organism evidence="7 8">
    <name type="scientific">Methylorubrum populi (strain ATCC BAA-705 / NCIMB 13946 / BJ001)</name>
    <name type="common">Methylobacterium populi</name>
    <dbReference type="NCBI Taxonomy" id="441620"/>
    <lineage>
        <taxon>Bacteria</taxon>
        <taxon>Pseudomonadati</taxon>
        <taxon>Pseudomonadota</taxon>
        <taxon>Alphaproteobacteria</taxon>
        <taxon>Hyphomicrobiales</taxon>
        <taxon>Methylobacteriaceae</taxon>
        <taxon>Methylorubrum</taxon>
    </lineage>
</organism>
<dbReference type="eggNOG" id="COG1079">
    <property type="taxonomic scope" value="Bacteria"/>
</dbReference>
<proteinExistence type="predicted"/>
<feature type="transmembrane region" description="Helical" evidence="6">
    <location>
        <begin position="268"/>
        <end position="290"/>
    </location>
</feature>
<dbReference type="Pfam" id="PF02653">
    <property type="entry name" value="BPD_transp_2"/>
    <property type="match status" value="1"/>
</dbReference>
<dbReference type="KEGG" id="mpo:Mpop_4346"/>
<dbReference type="AlphaFoldDB" id="B1ZES1"/>
<evidence type="ECO:0000313" key="8">
    <source>
        <dbReference type="Proteomes" id="UP000007136"/>
    </source>
</evidence>
<dbReference type="GO" id="GO:0022857">
    <property type="term" value="F:transmembrane transporter activity"/>
    <property type="evidence" value="ECO:0007669"/>
    <property type="project" value="InterPro"/>
</dbReference>
<evidence type="ECO:0000256" key="2">
    <source>
        <dbReference type="ARBA" id="ARBA00022475"/>
    </source>
</evidence>
<feature type="transmembrane region" description="Helical" evidence="6">
    <location>
        <begin position="190"/>
        <end position="211"/>
    </location>
</feature>
<dbReference type="CDD" id="cd06580">
    <property type="entry name" value="TM_PBP1_transp_TpRbsC_like"/>
    <property type="match status" value="1"/>
</dbReference>
<feature type="transmembrane region" description="Helical" evidence="6">
    <location>
        <begin position="42"/>
        <end position="60"/>
    </location>
</feature>
<dbReference type="EMBL" id="CP001029">
    <property type="protein sequence ID" value="ACB82450.1"/>
    <property type="molecule type" value="Genomic_DNA"/>
</dbReference>
<keyword evidence="5 6" id="KW-0472">Membrane</keyword>